<dbReference type="RefSeq" id="WP_386027802.1">
    <property type="nucleotide sequence ID" value="NZ_JBHUHX010000042.1"/>
</dbReference>
<dbReference type="Proteomes" id="UP001597337">
    <property type="component" value="Unassembled WGS sequence"/>
</dbReference>
<organism evidence="1 2">
    <name type="scientific">Thiorhodococcus fuscus</name>
    <dbReference type="NCBI Taxonomy" id="527200"/>
    <lineage>
        <taxon>Bacteria</taxon>
        <taxon>Pseudomonadati</taxon>
        <taxon>Pseudomonadota</taxon>
        <taxon>Gammaproteobacteria</taxon>
        <taxon>Chromatiales</taxon>
        <taxon>Chromatiaceae</taxon>
        <taxon>Thiorhodococcus</taxon>
    </lineage>
</organism>
<dbReference type="EMBL" id="JBHUHX010000042">
    <property type="protein sequence ID" value="MFD2113115.1"/>
    <property type="molecule type" value="Genomic_DNA"/>
</dbReference>
<evidence type="ECO:0000313" key="1">
    <source>
        <dbReference type="EMBL" id="MFD2113115.1"/>
    </source>
</evidence>
<protein>
    <submittedName>
        <fullName evidence="1">DUF2796 domain-containing protein</fullName>
    </submittedName>
</protein>
<dbReference type="InterPro" id="IPR021253">
    <property type="entry name" value="ZrgA-like"/>
</dbReference>
<accession>A0ABW4YAK9</accession>
<name>A0ABW4YAK9_9GAMM</name>
<reference evidence="2" key="1">
    <citation type="journal article" date="2019" name="Int. J. Syst. Evol. Microbiol.">
        <title>The Global Catalogue of Microorganisms (GCM) 10K type strain sequencing project: providing services to taxonomists for standard genome sequencing and annotation.</title>
        <authorList>
            <consortium name="The Broad Institute Genomics Platform"/>
            <consortium name="The Broad Institute Genome Sequencing Center for Infectious Disease"/>
            <person name="Wu L."/>
            <person name="Ma J."/>
        </authorList>
    </citation>
    <scope>NUCLEOTIDE SEQUENCE [LARGE SCALE GENOMIC DNA]</scope>
    <source>
        <strain evidence="2">KACC 12597</strain>
    </source>
</reference>
<evidence type="ECO:0000313" key="2">
    <source>
        <dbReference type="Proteomes" id="UP001597337"/>
    </source>
</evidence>
<proteinExistence type="predicted"/>
<sequence>MGALRMLGVYSLWLVLCCVGALGIADAAPQVRAMPQGMAMLTIEVEGATILAHFRAPRATLVGFAGAARNAQERETLGLARENLRNGTGMMRFDTQAACSLVEVVLKGDAARGVGVADEIGVDYRFACLSPERLDSVALGFFIGFPALERVLVRYRTSEGRGGAELTQGHPVVGFVPF</sequence>
<comment type="caution">
    <text evidence="1">The sequence shown here is derived from an EMBL/GenBank/DDBJ whole genome shotgun (WGS) entry which is preliminary data.</text>
</comment>
<keyword evidence="2" id="KW-1185">Reference proteome</keyword>
<gene>
    <name evidence="1" type="ORF">ACFSJC_14785</name>
</gene>
<dbReference type="Pfam" id="PF10986">
    <property type="entry name" value="ZrgA"/>
    <property type="match status" value="1"/>
</dbReference>